<evidence type="ECO:0000256" key="4">
    <source>
        <dbReference type="ARBA" id="ARBA00012438"/>
    </source>
</evidence>
<dbReference type="Pfam" id="PF02518">
    <property type="entry name" value="HATPase_c"/>
    <property type="match status" value="1"/>
</dbReference>
<dbReference type="SMART" id="SM00387">
    <property type="entry name" value="HATPase_c"/>
    <property type="match status" value="1"/>
</dbReference>
<evidence type="ECO:0000256" key="5">
    <source>
        <dbReference type="ARBA" id="ARBA00018672"/>
    </source>
</evidence>
<keyword evidence="10" id="KW-0418">Kinase</keyword>
<dbReference type="GO" id="GO:0000155">
    <property type="term" value="F:phosphorelay sensor kinase activity"/>
    <property type="evidence" value="ECO:0007669"/>
    <property type="project" value="InterPro"/>
</dbReference>
<dbReference type="CDD" id="cd17546">
    <property type="entry name" value="REC_hyHK_CKI1_RcsC-like"/>
    <property type="match status" value="1"/>
</dbReference>
<dbReference type="EMBL" id="WBXO01000003">
    <property type="protein sequence ID" value="KAB2953419.1"/>
    <property type="molecule type" value="Genomic_DNA"/>
</dbReference>
<dbReference type="InterPro" id="IPR036890">
    <property type="entry name" value="HATPase_C_sf"/>
</dbReference>
<dbReference type="InterPro" id="IPR036097">
    <property type="entry name" value="HisK_dim/P_sf"/>
</dbReference>
<dbReference type="SUPFAM" id="SSF55785">
    <property type="entry name" value="PYP-like sensor domain (PAS domain)"/>
    <property type="match status" value="2"/>
</dbReference>
<dbReference type="PANTHER" id="PTHR45339:SF3">
    <property type="entry name" value="HISTIDINE KINASE"/>
    <property type="match status" value="1"/>
</dbReference>
<evidence type="ECO:0000259" key="21">
    <source>
        <dbReference type="PROSITE" id="PS50110"/>
    </source>
</evidence>
<evidence type="ECO:0000256" key="18">
    <source>
        <dbReference type="SAM" id="Coils"/>
    </source>
</evidence>
<dbReference type="FunFam" id="1.10.287.130:FF:000004">
    <property type="entry name" value="Ethylene receptor 1"/>
    <property type="match status" value="1"/>
</dbReference>
<dbReference type="PROSITE" id="PS50109">
    <property type="entry name" value="HIS_KIN"/>
    <property type="match status" value="1"/>
</dbReference>
<evidence type="ECO:0000256" key="2">
    <source>
        <dbReference type="ARBA" id="ARBA00004370"/>
    </source>
</evidence>
<dbReference type="PROSITE" id="PS50110">
    <property type="entry name" value="RESPONSE_REGULATORY"/>
    <property type="match status" value="1"/>
</dbReference>
<keyword evidence="12" id="KW-1133">Transmembrane helix</keyword>
<keyword evidence="25" id="KW-1185">Reference proteome</keyword>
<evidence type="ECO:0000256" key="9">
    <source>
        <dbReference type="ARBA" id="ARBA00022741"/>
    </source>
</evidence>
<protein>
    <recommendedName>
        <fullName evidence="16">Circadian input-output histidine kinase CikA</fullName>
        <ecNumber evidence="4">2.7.13.3</ecNumber>
    </recommendedName>
    <alternativeName>
        <fullName evidence="5">Stage 0 sporulation protein A homolog</fullName>
    </alternativeName>
</protein>
<keyword evidence="11" id="KW-0067">ATP-binding</keyword>
<comment type="function">
    <text evidence="15">May play the central regulatory role in sporulation. It may be an element of the effector pathway responsible for the activation of sporulation genes in response to nutritional stress. Spo0A may act in concert with spo0H (a sigma factor) to control the expression of some genes that are critical to the sporulation process.</text>
</comment>
<dbReference type="SMART" id="SM00388">
    <property type="entry name" value="HisKA"/>
    <property type="match status" value="1"/>
</dbReference>
<dbReference type="PROSITE" id="PS50112">
    <property type="entry name" value="PAS"/>
    <property type="match status" value="2"/>
</dbReference>
<feature type="modified residue" description="4-aspartylphosphate" evidence="17">
    <location>
        <position position="783"/>
    </location>
</feature>
<dbReference type="FunFam" id="3.30.565.10:FF:000010">
    <property type="entry name" value="Sensor histidine kinase RcsC"/>
    <property type="match status" value="1"/>
</dbReference>
<dbReference type="PANTHER" id="PTHR45339">
    <property type="entry name" value="HYBRID SIGNAL TRANSDUCTION HISTIDINE KINASE J"/>
    <property type="match status" value="1"/>
</dbReference>
<dbReference type="InterPro" id="IPR035965">
    <property type="entry name" value="PAS-like_dom_sf"/>
</dbReference>
<dbReference type="SUPFAM" id="SSF47384">
    <property type="entry name" value="Homodimeric domain of signal transducing histidine kinase"/>
    <property type="match status" value="1"/>
</dbReference>
<comment type="catalytic activity">
    <reaction evidence="1">
        <text>ATP + protein L-histidine = ADP + protein N-phospho-L-histidine.</text>
        <dbReference type="EC" id="2.7.13.3"/>
    </reaction>
</comment>
<keyword evidence="6 17" id="KW-0597">Phosphoprotein</keyword>
<dbReference type="InterPro" id="IPR013655">
    <property type="entry name" value="PAS_fold_3"/>
</dbReference>
<dbReference type="SMART" id="SM00448">
    <property type="entry name" value="REC"/>
    <property type="match status" value="1"/>
</dbReference>
<evidence type="ECO:0000256" key="12">
    <source>
        <dbReference type="ARBA" id="ARBA00022989"/>
    </source>
</evidence>
<dbReference type="InterPro" id="IPR003661">
    <property type="entry name" value="HisK_dim/P_dom"/>
</dbReference>
<dbReference type="GO" id="GO:0016020">
    <property type="term" value="C:membrane"/>
    <property type="evidence" value="ECO:0007669"/>
    <property type="project" value="UniProtKB-SubCell"/>
</dbReference>
<dbReference type="Gene3D" id="3.40.50.2300">
    <property type="match status" value="1"/>
</dbReference>
<dbReference type="SMART" id="SM00091">
    <property type="entry name" value="PAS"/>
    <property type="match status" value="2"/>
</dbReference>
<feature type="domain" description="Response regulatory" evidence="21">
    <location>
        <begin position="734"/>
        <end position="855"/>
    </location>
</feature>
<evidence type="ECO:0000256" key="14">
    <source>
        <dbReference type="ARBA" id="ARBA00023136"/>
    </source>
</evidence>
<dbReference type="OrthoDB" id="9809348at2"/>
<evidence type="ECO:0000256" key="8">
    <source>
        <dbReference type="ARBA" id="ARBA00022692"/>
    </source>
</evidence>
<dbReference type="AlphaFoldDB" id="A0A6I0ETK6"/>
<evidence type="ECO:0000259" key="23">
    <source>
        <dbReference type="PROSITE" id="PS50113"/>
    </source>
</evidence>
<feature type="compositionally biased region" description="Basic and acidic residues" evidence="19">
    <location>
        <begin position="699"/>
        <end position="723"/>
    </location>
</feature>
<dbReference type="SUPFAM" id="SSF52172">
    <property type="entry name" value="CheY-like"/>
    <property type="match status" value="1"/>
</dbReference>
<evidence type="ECO:0000256" key="11">
    <source>
        <dbReference type="ARBA" id="ARBA00022840"/>
    </source>
</evidence>
<keyword evidence="14" id="KW-0472">Membrane</keyword>
<dbReference type="Gene3D" id="1.10.287.130">
    <property type="match status" value="1"/>
</dbReference>
<comment type="subcellular location">
    <subcellularLocation>
        <location evidence="2">Membrane</location>
    </subcellularLocation>
</comment>
<dbReference type="EC" id="2.7.13.3" evidence="4"/>
<evidence type="ECO:0000256" key="13">
    <source>
        <dbReference type="ARBA" id="ARBA00023012"/>
    </source>
</evidence>
<feature type="domain" description="PAS" evidence="22">
    <location>
        <begin position="9"/>
        <end position="79"/>
    </location>
</feature>
<dbReference type="CDD" id="cd00082">
    <property type="entry name" value="HisKA"/>
    <property type="match status" value="1"/>
</dbReference>
<dbReference type="PRINTS" id="PR00344">
    <property type="entry name" value="BCTRLSENSOR"/>
</dbReference>
<dbReference type="Gene3D" id="3.30.450.20">
    <property type="entry name" value="PAS domain"/>
    <property type="match status" value="2"/>
</dbReference>
<name>A0A6I0ETK6_9FIRM</name>
<dbReference type="InterPro" id="IPR001789">
    <property type="entry name" value="Sig_transdc_resp-reg_receiver"/>
</dbReference>
<organism evidence="24 25">
    <name type="scientific">Heliorestis acidaminivorans</name>
    <dbReference type="NCBI Taxonomy" id="553427"/>
    <lineage>
        <taxon>Bacteria</taxon>
        <taxon>Bacillati</taxon>
        <taxon>Bacillota</taxon>
        <taxon>Clostridia</taxon>
        <taxon>Eubacteriales</taxon>
        <taxon>Heliobacteriaceae</taxon>
        <taxon>Heliorestis</taxon>
    </lineage>
</organism>
<keyword evidence="9" id="KW-0547">Nucleotide-binding</keyword>
<dbReference type="Pfam" id="PF00072">
    <property type="entry name" value="Response_reg"/>
    <property type="match status" value="1"/>
</dbReference>
<evidence type="ECO:0000313" key="24">
    <source>
        <dbReference type="EMBL" id="KAB2953419.1"/>
    </source>
</evidence>
<dbReference type="InterPro" id="IPR000014">
    <property type="entry name" value="PAS"/>
</dbReference>
<evidence type="ECO:0000259" key="22">
    <source>
        <dbReference type="PROSITE" id="PS50112"/>
    </source>
</evidence>
<accession>A0A6I0ETK6</accession>
<evidence type="ECO:0000256" key="1">
    <source>
        <dbReference type="ARBA" id="ARBA00000085"/>
    </source>
</evidence>
<dbReference type="SUPFAM" id="SSF55874">
    <property type="entry name" value="ATPase domain of HSP90 chaperone/DNA topoisomerase II/histidine kinase"/>
    <property type="match status" value="1"/>
</dbReference>
<evidence type="ECO:0000256" key="15">
    <source>
        <dbReference type="ARBA" id="ARBA00024867"/>
    </source>
</evidence>
<keyword evidence="7" id="KW-0808">Transferase</keyword>
<dbReference type="InterPro" id="IPR004358">
    <property type="entry name" value="Sig_transdc_His_kin-like_C"/>
</dbReference>
<dbReference type="CDD" id="cd16922">
    <property type="entry name" value="HATPase_EvgS-ArcB-TorS-like"/>
    <property type="match status" value="1"/>
</dbReference>
<feature type="domain" description="PAS" evidence="22">
    <location>
        <begin position="302"/>
        <end position="376"/>
    </location>
</feature>
<keyword evidence="8" id="KW-0812">Transmembrane</keyword>
<dbReference type="Pfam" id="PF08447">
    <property type="entry name" value="PAS_3"/>
    <property type="match status" value="2"/>
</dbReference>
<keyword evidence="18" id="KW-0175">Coiled coil</keyword>
<dbReference type="PROSITE" id="PS50113">
    <property type="entry name" value="PAC"/>
    <property type="match status" value="1"/>
</dbReference>
<feature type="domain" description="Histidine kinase" evidence="20">
    <location>
        <begin position="463"/>
        <end position="684"/>
    </location>
</feature>
<evidence type="ECO:0000256" key="19">
    <source>
        <dbReference type="SAM" id="MobiDB-lite"/>
    </source>
</evidence>
<dbReference type="NCBIfam" id="TIGR00229">
    <property type="entry name" value="sensory_box"/>
    <property type="match status" value="2"/>
</dbReference>
<evidence type="ECO:0000256" key="10">
    <source>
        <dbReference type="ARBA" id="ARBA00022777"/>
    </source>
</evidence>
<proteinExistence type="inferred from homology"/>
<evidence type="ECO:0000256" key="6">
    <source>
        <dbReference type="ARBA" id="ARBA00022553"/>
    </source>
</evidence>
<dbReference type="SMART" id="SM00086">
    <property type="entry name" value="PAC"/>
    <property type="match status" value="2"/>
</dbReference>
<dbReference type="InterPro" id="IPR003594">
    <property type="entry name" value="HATPase_dom"/>
</dbReference>
<dbReference type="InterPro" id="IPR011006">
    <property type="entry name" value="CheY-like_superfamily"/>
</dbReference>
<evidence type="ECO:0000256" key="3">
    <source>
        <dbReference type="ARBA" id="ARBA00006402"/>
    </source>
</evidence>
<dbReference type="InterPro" id="IPR001610">
    <property type="entry name" value="PAC"/>
</dbReference>
<evidence type="ECO:0000259" key="20">
    <source>
        <dbReference type="PROSITE" id="PS50109"/>
    </source>
</evidence>
<dbReference type="InterPro" id="IPR000700">
    <property type="entry name" value="PAS-assoc_C"/>
</dbReference>
<dbReference type="Pfam" id="PF00512">
    <property type="entry name" value="HisKA"/>
    <property type="match status" value="1"/>
</dbReference>
<dbReference type="InterPro" id="IPR005467">
    <property type="entry name" value="His_kinase_dom"/>
</dbReference>
<sequence>MKTHEKSKALLNVEQILSVSLDLLCVTDRDGRIIHVNQAWERDLGYPAQEVIQRHFLDFVHPDDIGDSLKLFSQLVIQDHLLTFDNRYRCNDGTYRTMEWRFRPHQKLIYISARDVTERIAERKTLEKIVTLTEDFLQLSPEQTDYQKITDDLLQISGAKYACFNLYNDSGNEFTTMAFSGLHNHISKLTSLLGFEVVGKKWVHNAFRKRKMGSNMTTRFSSLQELMGNVIPSSVALMLEKIFQFGELVVVKIEKDDVMIGDFTLFMPVGVTFKNQSYVEIYTGQLGLVLTRQKQEKARQESESKYRNLVTNIPGIVFQCKLDKHYEMLFLSEGIERLTGYHFSDFIHKGKIFDNIICPEDREMVYKIIQEAVARNRSYEVTYRLICKNGDIIWVSESGQPFFDSNRTLLWIDGVIIDITEQKKAEEERELANKQLQVAIEKANQLTVEAQKANIAKSNFLANMSHEIRTPMNGICGFLDLLEGSALNEEQKSYIDQIKVSADILVTLVNDILDLSKIEADKLELEEVTFDVSKIAKSALVPSTLKAKEKNLNVHMLIDLDVPEVIKGDPTRLQQVLSNLVNNAVKFTDQGEVLVEVKRLRNQDATEELLFSVRDSGIGISKEAMKNLFQPFSQADASTTRKYGGTGLGLSICKKLVNRMGGRIWVESEEGKGSTFFFTIAHKEGEDGTQEESSSIASSKEEKQIEAPQKEENSQQEEQKSQHEVATPTVGKPKILLVEDNPVNRLLFTKILQKKGYSCDIAENGLQATVACEAQAYDIVFMDCQMPVMDGYEATRVIRARERVIEVDNKHTLIIALTAHAMKGDAEKCLAAGMDEYLSKPIVAEQVIALIERHRKSN</sequence>
<evidence type="ECO:0000256" key="16">
    <source>
        <dbReference type="ARBA" id="ARBA00074306"/>
    </source>
</evidence>
<dbReference type="Gene3D" id="3.30.565.10">
    <property type="entry name" value="Histidine kinase-like ATPase, C-terminal domain"/>
    <property type="match status" value="1"/>
</dbReference>
<comment type="similarity">
    <text evidence="3">In the N-terminal section; belongs to the phytochrome family.</text>
</comment>
<dbReference type="RefSeq" id="WP_151619439.1">
    <property type="nucleotide sequence ID" value="NZ_WBXO01000003.1"/>
</dbReference>
<evidence type="ECO:0000256" key="7">
    <source>
        <dbReference type="ARBA" id="ARBA00022679"/>
    </source>
</evidence>
<evidence type="ECO:0000313" key="25">
    <source>
        <dbReference type="Proteomes" id="UP000468766"/>
    </source>
</evidence>
<feature type="domain" description="PAC" evidence="23">
    <location>
        <begin position="379"/>
        <end position="431"/>
    </location>
</feature>
<dbReference type="Proteomes" id="UP000468766">
    <property type="component" value="Unassembled WGS sequence"/>
</dbReference>
<dbReference type="CDD" id="cd00130">
    <property type="entry name" value="PAS"/>
    <property type="match status" value="2"/>
</dbReference>
<reference evidence="24 25" key="1">
    <citation type="submission" date="2019-10" db="EMBL/GenBank/DDBJ databases">
        <title>Whole-genome sequence of the extremophile Heliorestis acidaminivorans DSM 24790.</title>
        <authorList>
            <person name="Kyndt J.A."/>
            <person name="Meyer T.E."/>
        </authorList>
    </citation>
    <scope>NUCLEOTIDE SEQUENCE [LARGE SCALE GENOMIC DNA]</scope>
    <source>
        <strain evidence="24 25">DSM 24790</strain>
    </source>
</reference>
<evidence type="ECO:0000256" key="17">
    <source>
        <dbReference type="PROSITE-ProRule" id="PRU00169"/>
    </source>
</evidence>
<keyword evidence="13" id="KW-0902">Two-component regulatory system</keyword>
<feature type="region of interest" description="Disordered" evidence="19">
    <location>
        <begin position="683"/>
        <end position="726"/>
    </location>
</feature>
<feature type="coiled-coil region" evidence="18">
    <location>
        <begin position="417"/>
        <end position="453"/>
    </location>
</feature>
<dbReference type="GO" id="GO:0005524">
    <property type="term" value="F:ATP binding"/>
    <property type="evidence" value="ECO:0007669"/>
    <property type="project" value="UniProtKB-KW"/>
</dbReference>
<comment type="caution">
    <text evidence="24">The sequence shown here is derived from an EMBL/GenBank/DDBJ whole genome shotgun (WGS) entry which is preliminary data.</text>
</comment>
<gene>
    <name evidence="24" type="ORF">F9B85_05785</name>
</gene>